<comment type="caution">
    <text evidence="4">The sequence shown here is derived from an EMBL/GenBank/DDBJ whole genome shotgun (WGS) entry which is preliminary data.</text>
</comment>
<dbReference type="InterPro" id="IPR012373">
    <property type="entry name" value="Ferrdict_sens_TM"/>
</dbReference>
<sequence length="402" mass="45190">MQDEKEQLILLLKKQIDGQLSAEEGRRLHDLLSRMSTEEQEDIFNNIWLETVEDEGLQHPFSEEEREAVLSRVLEGSTADHIPPSRPRRFGIQASLSAAVVLVIISVTAIFFLRRETKVQPDLPSPGKIAQVADVDPGKERAVFATEDGKEVTLDREFVGTIDSGNNFRIVRLHTGEIKYQHIEGHPATRHTVRTPRGGQINFILPDGTKVWLNAASSLTFSSNLADDERLVDMTGEIYFEVARDRGRAFIVKGNFGEIDVLGTKFNVNTYDRRRSYAALVEGSIRLRTGAATVKMRPNQLTTIAGDGSLKTSVKTNLKDLIGWKDGLFFFEDADIQTVADQLSRWYNIDVEIIGNKRRNEINGTISRDVKLSKMIDMLAYLGLTCEFSNNKLIIKNGRKSL</sequence>
<keyword evidence="1" id="KW-0812">Transmembrane</keyword>
<dbReference type="Proteomes" id="UP000325105">
    <property type="component" value="Unassembled WGS sequence"/>
</dbReference>
<dbReference type="GO" id="GO:0016989">
    <property type="term" value="F:sigma factor antagonist activity"/>
    <property type="evidence" value="ECO:0007669"/>
    <property type="project" value="TreeGrafter"/>
</dbReference>
<evidence type="ECO:0000313" key="5">
    <source>
        <dbReference type="Proteomes" id="UP000325105"/>
    </source>
</evidence>
<dbReference type="Pfam" id="PF16344">
    <property type="entry name" value="FecR_C"/>
    <property type="match status" value="1"/>
</dbReference>
<keyword evidence="1" id="KW-1133">Transmembrane helix</keyword>
<keyword evidence="1" id="KW-0472">Membrane</keyword>
<gene>
    <name evidence="4" type="ORF">BC792_11734</name>
</gene>
<feature type="transmembrane region" description="Helical" evidence="1">
    <location>
        <begin position="94"/>
        <end position="113"/>
    </location>
</feature>
<accession>A0A5S5DCB1</accession>
<dbReference type="PANTHER" id="PTHR30273">
    <property type="entry name" value="PERIPLASMIC SIGNAL SENSOR AND SIGMA FACTOR ACTIVATOR FECR-RELATED"/>
    <property type="match status" value="1"/>
</dbReference>
<keyword evidence="5" id="KW-1185">Reference proteome</keyword>
<feature type="domain" description="Protein FecR C-terminal" evidence="3">
    <location>
        <begin position="329"/>
        <end position="395"/>
    </location>
</feature>
<dbReference type="Gene3D" id="3.55.50.30">
    <property type="match status" value="1"/>
</dbReference>
<reference evidence="4 5" key="1">
    <citation type="submission" date="2019-07" db="EMBL/GenBank/DDBJ databases">
        <title>Genomic Encyclopedia of Archaeal and Bacterial Type Strains, Phase II (KMG-II): from individual species to whole genera.</title>
        <authorList>
            <person name="Goeker M."/>
        </authorList>
    </citation>
    <scope>NUCLEOTIDE SEQUENCE [LARGE SCALE GENOMIC DNA]</scope>
    <source>
        <strain evidence="4 5">DSM 18850</strain>
    </source>
</reference>
<dbReference type="OrthoDB" id="695835at2"/>
<dbReference type="InterPro" id="IPR006860">
    <property type="entry name" value="FecR"/>
</dbReference>
<dbReference type="Pfam" id="PF04773">
    <property type="entry name" value="FecR"/>
    <property type="match status" value="1"/>
</dbReference>
<dbReference type="InterPro" id="IPR032508">
    <property type="entry name" value="FecR_C"/>
</dbReference>
<evidence type="ECO:0000259" key="3">
    <source>
        <dbReference type="Pfam" id="PF16344"/>
    </source>
</evidence>
<feature type="domain" description="FecR protein" evidence="2">
    <location>
        <begin position="192"/>
        <end position="285"/>
    </location>
</feature>
<dbReference type="RefSeq" id="WP_148909360.1">
    <property type="nucleotide sequence ID" value="NZ_VNHX01000017.1"/>
</dbReference>
<organism evidence="4 5">
    <name type="scientific">Sphingobacterium allocomposti</name>
    <dbReference type="NCBI Taxonomy" id="415956"/>
    <lineage>
        <taxon>Bacteria</taxon>
        <taxon>Pseudomonadati</taxon>
        <taxon>Bacteroidota</taxon>
        <taxon>Sphingobacteriia</taxon>
        <taxon>Sphingobacteriales</taxon>
        <taxon>Sphingobacteriaceae</taxon>
        <taxon>Sphingobacterium</taxon>
    </lineage>
</organism>
<dbReference type="Gene3D" id="2.60.120.1440">
    <property type="match status" value="1"/>
</dbReference>
<dbReference type="EMBL" id="VNHX01000017">
    <property type="protein sequence ID" value="TYP92259.1"/>
    <property type="molecule type" value="Genomic_DNA"/>
</dbReference>
<evidence type="ECO:0000259" key="2">
    <source>
        <dbReference type="Pfam" id="PF04773"/>
    </source>
</evidence>
<proteinExistence type="predicted"/>
<dbReference type="PANTHER" id="PTHR30273:SF2">
    <property type="entry name" value="PROTEIN FECR"/>
    <property type="match status" value="1"/>
</dbReference>
<name>A0A5S5DCB1_9SPHI</name>
<dbReference type="AlphaFoldDB" id="A0A5S5DCB1"/>
<evidence type="ECO:0000256" key="1">
    <source>
        <dbReference type="SAM" id="Phobius"/>
    </source>
</evidence>
<evidence type="ECO:0000313" key="4">
    <source>
        <dbReference type="EMBL" id="TYP92259.1"/>
    </source>
</evidence>
<protein>
    <submittedName>
        <fullName evidence="4">FecR family protein</fullName>
    </submittedName>
</protein>